<dbReference type="RefSeq" id="WP_088708300.1">
    <property type="nucleotide sequence ID" value="NZ_LSTO01000001.1"/>
</dbReference>
<dbReference type="OrthoDB" id="5296936at2"/>
<accession>A0A254TFZ0</accession>
<reference evidence="6 7" key="1">
    <citation type="submission" date="2016-02" db="EMBL/GenBank/DDBJ databases">
        <authorList>
            <person name="Wen L."/>
            <person name="He K."/>
            <person name="Yang H."/>
        </authorList>
    </citation>
    <scope>NUCLEOTIDE SEQUENCE [LARGE SCALE GENOMIC DNA]</scope>
    <source>
        <strain evidence="6 7">TSA40</strain>
    </source>
</reference>
<name>A0A254TFZ0_9BURK</name>
<proteinExistence type="inferred from homology"/>
<gene>
    <name evidence="6" type="ORF">AYR66_20090</name>
</gene>
<comment type="similarity">
    <text evidence="1">Belongs to the hemerythrin family.</text>
</comment>
<protein>
    <recommendedName>
        <fullName evidence="5">Hemerythrin-like domain-containing protein</fullName>
    </recommendedName>
</protein>
<evidence type="ECO:0000313" key="6">
    <source>
        <dbReference type="EMBL" id="OWW21445.1"/>
    </source>
</evidence>
<keyword evidence="4" id="KW-0408">Iron</keyword>
<dbReference type="InterPro" id="IPR016131">
    <property type="entry name" value="Haemerythrin_Fe_BS"/>
</dbReference>
<sequence length="179" mass="20708">MAQEDPKKPFVIEWRQGFKVNIDQVDDEHQHLFTLVKALNLDSVQQTVEELLDYVVVHFSNEQALMEKSGYPAFEQHLKLHEDFAGHVADFLGNGDAWTEERVQELRRFLNKWLVGHIMTHDLRFGKWYAEHIASPAAQQRQVSLAEKAAAIKPQLQPQEHSAPVQKHRGFFATLFGLR</sequence>
<dbReference type="InterPro" id="IPR050669">
    <property type="entry name" value="Hemerythrin"/>
</dbReference>
<dbReference type="PANTHER" id="PTHR37164:SF1">
    <property type="entry name" value="BACTERIOHEMERYTHRIN"/>
    <property type="match status" value="1"/>
</dbReference>
<dbReference type="GO" id="GO:0005344">
    <property type="term" value="F:oxygen carrier activity"/>
    <property type="evidence" value="ECO:0007669"/>
    <property type="project" value="UniProtKB-KW"/>
</dbReference>
<keyword evidence="2" id="KW-0813">Transport</keyword>
<organism evidence="6 7">
    <name type="scientific">Noviherbaspirillum denitrificans</name>
    <dbReference type="NCBI Taxonomy" id="1968433"/>
    <lineage>
        <taxon>Bacteria</taxon>
        <taxon>Pseudomonadati</taxon>
        <taxon>Pseudomonadota</taxon>
        <taxon>Betaproteobacteria</taxon>
        <taxon>Burkholderiales</taxon>
        <taxon>Oxalobacteraceae</taxon>
        <taxon>Noviherbaspirillum</taxon>
    </lineage>
</organism>
<keyword evidence="7" id="KW-1185">Reference proteome</keyword>
<dbReference type="NCBIfam" id="NF033749">
    <property type="entry name" value="bact_hemeryth"/>
    <property type="match status" value="1"/>
</dbReference>
<evidence type="ECO:0000256" key="4">
    <source>
        <dbReference type="ARBA" id="ARBA00023004"/>
    </source>
</evidence>
<evidence type="ECO:0000259" key="5">
    <source>
        <dbReference type="Pfam" id="PF01814"/>
    </source>
</evidence>
<dbReference type="NCBIfam" id="TIGR02481">
    <property type="entry name" value="hemeryth_dom"/>
    <property type="match status" value="1"/>
</dbReference>
<dbReference type="SUPFAM" id="SSF47188">
    <property type="entry name" value="Hemerythrin-like"/>
    <property type="match status" value="1"/>
</dbReference>
<keyword evidence="2" id="KW-0561">Oxygen transport</keyword>
<dbReference type="PROSITE" id="PS00550">
    <property type="entry name" value="HEMERYTHRINS"/>
    <property type="match status" value="1"/>
</dbReference>
<feature type="domain" description="Hemerythrin-like" evidence="5">
    <location>
        <begin position="22"/>
        <end position="123"/>
    </location>
</feature>
<evidence type="ECO:0000256" key="1">
    <source>
        <dbReference type="ARBA" id="ARBA00010587"/>
    </source>
</evidence>
<evidence type="ECO:0000256" key="3">
    <source>
        <dbReference type="ARBA" id="ARBA00022723"/>
    </source>
</evidence>
<dbReference type="InterPro" id="IPR035938">
    <property type="entry name" value="Hemerythrin-like_sf"/>
</dbReference>
<dbReference type="Gene3D" id="1.20.120.50">
    <property type="entry name" value="Hemerythrin-like"/>
    <property type="match status" value="1"/>
</dbReference>
<dbReference type="InterPro" id="IPR012312">
    <property type="entry name" value="Hemerythrin-like"/>
</dbReference>
<dbReference type="Pfam" id="PF01814">
    <property type="entry name" value="Hemerythrin"/>
    <property type="match status" value="1"/>
</dbReference>
<evidence type="ECO:0000256" key="2">
    <source>
        <dbReference type="ARBA" id="ARBA00022621"/>
    </source>
</evidence>
<evidence type="ECO:0000313" key="7">
    <source>
        <dbReference type="Proteomes" id="UP000197535"/>
    </source>
</evidence>
<dbReference type="Proteomes" id="UP000197535">
    <property type="component" value="Unassembled WGS sequence"/>
</dbReference>
<dbReference type="GO" id="GO:0046872">
    <property type="term" value="F:metal ion binding"/>
    <property type="evidence" value="ECO:0007669"/>
    <property type="project" value="UniProtKB-KW"/>
</dbReference>
<dbReference type="PANTHER" id="PTHR37164">
    <property type="entry name" value="BACTERIOHEMERYTHRIN"/>
    <property type="match status" value="1"/>
</dbReference>
<keyword evidence="3" id="KW-0479">Metal-binding</keyword>
<dbReference type="InterPro" id="IPR012827">
    <property type="entry name" value="Hemerythrin_metal-bd"/>
</dbReference>
<dbReference type="AlphaFoldDB" id="A0A254TFZ0"/>
<comment type="caution">
    <text evidence="6">The sequence shown here is derived from an EMBL/GenBank/DDBJ whole genome shotgun (WGS) entry which is preliminary data.</text>
</comment>
<dbReference type="EMBL" id="LSTO01000001">
    <property type="protein sequence ID" value="OWW21445.1"/>
    <property type="molecule type" value="Genomic_DNA"/>
</dbReference>
<dbReference type="CDD" id="cd12107">
    <property type="entry name" value="Hemerythrin"/>
    <property type="match status" value="1"/>
</dbReference>